<evidence type="ECO:0000313" key="1">
    <source>
        <dbReference type="EMBL" id="OSD07508.1"/>
    </source>
</evidence>
<evidence type="ECO:0000313" key="2">
    <source>
        <dbReference type="Proteomes" id="UP000193067"/>
    </source>
</evidence>
<protein>
    <submittedName>
        <fullName evidence="1">Uncharacterized protein</fullName>
    </submittedName>
</protein>
<dbReference type="OrthoDB" id="10529460at2759"/>
<gene>
    <name evidence="1" type="ORF">PYCCODRAFT_620734</name>
</gene>
<reference evidence="1 2" key="1">
    <citation type="journal article" date="2015" name="Biotechnol. Biofuels">
        <title>Enhanced degradation of softwood versus hardwood by the white-rot fungus Pycnoporus coccineus.</title>
        <authorList>
            <person name="Couturier M."/>
            <person name="Navarro D."/>
            <person name="Chevret D."/>
            <person name="Henrissat B."/>
            <person name="Piumi F."/>
            <person name="Ruiz-Duenas F.J."/>
            <person name="Martinez A.T."/>
            <person name="Grigoriev I.V."/>
            <person name="Riley R."/>
            <person name="Lipzen A."/>
            <person name="Berrin J.G."/>
            <person name="Master E.R."/>
            <person name="Rosso M.N."/>
        </authorList>
    </citation>
    <scope>NUCLEOTIDE SEQUENCE [LARGE SCALE GENOMIC DNA]</scope>
    <source>
        <strain evidence="1 2">BRFM310</strain>
    </source>
</reference>
<accession>A0A1Y2J271</accession>
<dbReference type="EMBL" id="KZ084088">
    <property type="protein sequence ID" value="OSD07508.1"/>
    <property type="molecule type" value="Genomic_DNA"/>
</dbReference>
<sequence>MRTMIVPPLPRYPFQRHTSSSPLLLRKDIFLPPASLLPPSSTAAASRQYQALVLRHRVSQTFLPFSARHVLLGSTDWIPVEFGMRLLEHCSAYSSPTQARHPRSSSSGRRRSRSTILGVPDIPYRSGLGDRFYHSSTFGCLGRSVVCPLICSPARIPRLLKLDVSVVFVWSETFTAGDPRHSRYPPFVRLWRSAARSTIASDVLSST</sequence>
<keyword evidence="2" id="KW-1185">Reference proteome</keyword>
<name>A0A1Y2J271_TRAC3</name>
<dbReference type="Proteomes" id="UP000193067">
    <property type="component" value="Unassembled WGS sequence"/>
</dbReference>
<proteinExistence type="predicted"/>
<dbReference type="AlphaFoldDB" id="A0A1Y2J271"/>
<organism evidence="1 2">
    <name type="scientific">Trametes coccinea (strain BRFM310)</name>
    <name type="common">Pycnoporus coccineus</name>
    <dbReference type="NCBI Taxonomy" id="1353009"/>
    <lineage>
        <taxon>Eukaryota</taxon>
        <taxon>Fungi</taxon>
        <taxon>Dikarya</taxon>
        <taxon>Basidiomycota</taxon>
        <taxon>Agaricomycotina</taxon>
        <taxon>Agaricomycetes</taxon>
        <taxon>Polyporales</taxon>
        <taxon>Polyporaceae</taxon>
        <taxon>Trametes</taxon>
    </lineage>
</organism>